<comment type="similarity">
    <text evidence="2 10">Belongs to the major facilitator superfamily. Nitrate/nitrite porter (TC 2.A.1.8) family.</text>
</comment>
<dbReference type="EMBL" id="CP019706">
    <property type="protein sequence ID" value="ARJ42834.1"/>
    <property type="molecule type" value="Genomic_DNA"/>
</dbReference>
<feature type="transmembrane region" description="Helical" evidence="10">
    <location>
        <begin position="175"/>
        <end position="197"/>
    </location>
</feature>
<evidence type="ECO:0000313" key="11">
    <source>
        <dbReference type="EMBL" id="ARJ42834.1"/>
    </source>
</evidence>
<dbReference type="STRING" id="1891675.B1H58_12880"/>
<evidence type="ECO:0000256" key="10">
    <source>
        <dbReference type="RuleBase" id="RU366033"/>
    </source>
</evidence>
<dbReference type="GO" id="GO:0005886">
    <property type="term" value="C:plasma membrane"/>
    <property type="evidence" value="ECO:0007669"/>
    <property type="project" value="UniProtKB-SubCell"/>
</dbReference>
<keyword evidence="9 10" id="KW-0472">Membrane</keyword>
<keyword evidence="12" id="KW-1185">Reference proteome</keyword>
<feature type="transmembrane region" description="Helical" evidence="10">
    <location>
        <begin position="40"/>
        <end position="64"/>
    </location>
</feature>
<feature type="transmembrane region" description="Helical" evidence="10">
    <location>
        <begin position="76"/>
        <end position="94"/>
    </location>
</feature>
<dbReference type="SUPFAM" id="SSF103473">
    <property type="entry name" value="MFS general substrate transporter"/>
    <property type="match status" value="1"/>
</dbReference>
<evidence type="ECO:0000256" key="7">
    <source>
        <dbReference type="ARBA" id="ARBA00022989"/>
    </source>
</evidence>
<dbReference type="KEGG" id="palh:B1H58_12880"/>
<feature type="transmembrane region" description="Helical" evidence="10">
    <location>
        <begin position="106"/>
        <end position="126"/>
    </location>
</feature>
<evidence type="ECO:0000256" key="6">
    <source>
        <dbReference type="ARBA" id="ARBA00022692"/>
    </source>
</evidence>
<keyword evidence="7 10" id="KW-1133">Transmembrane helix</keyword>
<evidence type="ECO:0000256" key="2">
    <source>
        <dbReference type="ARBA" id="ARBA00008432"/>
    </source>
</evidence>
<name>A0A1W6B711_9GAMM</name>
<dbReference type="Pfam" id="PF07690">
    <property type="entry name" value="MFS_1"/>
    <property type="match status" value="1"/>
</dbReference>
<dbReference type="OrthoDB" id="9771451at2"/>
<keyword evidence="8 10" id="KW-0534">Nitrate assimilation</keyword>
<dbReference type="GO" id="GO:0015113">
    <property type="term" value="F:nitrite transmembrane transporter activity"/>
    <property type="evidence" value="ECO:0007669"/>
    <property type="project" value="InterPro"/>
</dbReference>
<dbReference type="GO" id="GO:0015112">
    <property type="term" value="F:nitrate transmembrane transporter activity"/>
    <property type="evidence" value="ECO:0007669"/>
    <property type="project" value="UniProtKB-UniRule"/>
</dbReference>
<gene>
    <name evidence="11" type="ORF">B1H58_12880</name>
</gene>
<reference evidence="11 12" key="1">
    <citation type="submission" date="2017-02" db="EMBL/GenBank/DDBJ databases">
        <title>Complete genome sequence of the drought resistance-promoting endophyte Pantoea alhagi LTYR-11Z.</title>
        <authorList>
            <person name="Zhang L."/>
        </authorList>
    </citation>
    <scope>NUCLEOTIDE SEQUENCE [LARGE SCALE GENOMIC DNA]</scope>
    <source>
        <strain evidence="11 12">LTYR-11Z</strain>
    </source>
</reference>
<dbReference type="NCBIfam" id="TIGR00886">
    <property type="entry name" value="2A0108"/>
    <property type="match status" value="1"/>
</dbReference>
<dbReference type="InterPro" id="IPR036259">
    <property type="entry name" value="MFS_trans_sf"/>
</dbReference>
<feature type="transmembrane region" description="Helical" evidence="10">
    <location>
        <begin position="132"/>
        <end position="154"/>
    </location>
</feature>
<dbReference type="InterPro" id="IPR011701">
    <property type="entry name" value="MFS"/>
</dbReference>
<dbReference type="GO" id="GO:0015291">
    <property type="term" value="F:secondary active transmembrane transporter activity"/>
    <property type="evidence" value="ECO:0007669"/>
    <property type="project" value="UniProtKB-ARBA"/>
</dbReference>
<dbReference type="InterPro" id="IPR044772">
    <property type="entry name" value="NO3_transporter"/>
</dbReference>
<evidence type="ECO:0000256" key="4">
    <source>
        <dbReference type="ARBA" id="ARBA00022475"/>
    </source>
</evidence>
<evidence type="ECO:0000256" key="9">
    <source>
        <dbReference type="ARBA" id="ARBA00023136"/>
    </source>
</evidence>
<feature type="transmembrane region" description="Helical" evidence="10">
    <location>
        <begin position="321"/>
        <end position="340"/>
    </location>
</feature>
<accession>A0A1W6B711</accession>
<comment type="subcellular location">
    <subcellularLocation>
        <location evidence="1">Cell inner membrane</location>
        <topology evidence="1">Multi-pass membrane protein</topology>
    </subcellularLocation>
    <subcellularLocation>
        <location evidence="10">Cell membrane</location>
        <topology evidence="10">Multi-pass membrane protein</topology>
    </subcellularLocation>
</comment>
<evidence type="ECO:0000313" key="12">
    <source>
        <dbReference type="Proteomes" id="UP000192900"/>
    </source>
</evidence>
<dbReference type="Gene3D" id="1.20.1250.20">
    <property type="entry name" value="MFS general substrate transporter like domains"/>
    <property type="match status" value="1"/>
</dbReference>
<sequence length="464" mass="49988">MSNLATPSEKKASGAVIQNWQPEDAEFWQQSGKRIASRNLWISVFCLLLAFCVWMLFSTVAVNLNKVGFNFTTDQLFLLTALPSVSGALLRVPYSFVIPLFGGRRWTAFSTGFLLIPCLWLGFAVQNPQTPFTVFVLISLLCGFAGANFASSMGNISFFYPKAQQGGALGINGGLGNLGVSVMQLLAPLAISMAIFGYFGQGQVTRDGDHMWLENAAWIWVPLLFIATLAAWFGMNDLAASKASLRQQLPVLKLVHLWGLSLLYLATFGSFIGFSAGFAMLSKTQFPEIVIMKYAFFGPLLGALARSAGGVISDRFGGVRVTLINFIVMALFTGLLFLSLPVEGEGGSFPLFFGIFMVLFLTAGLGSGSTYQMIAVIFRKITWDSVKARGGSDQQAQQEAVTDTAAALGFISAIGAAGGFFIPQTFGISLAMTGSPAGAMKIFLAFYVVCILITWLVYGRKAAR</sequence>
<keyword evidence="6 10" id="KW-0812">Transmembrane</keyword>
<evidence type="ECO:0000256" key="5">
    <source>
        <dbReference type="ARBA" id="ARBA00022519"/>
    </source>
</evidence>
<dbReference type="AlphaFoldDB" id="A0A1W6B711"/>
<feature type="transmembrane region" description="Helical" evidence="10">
    <location>
        <begin position="291"/>
        <end position="309"/>
    </location>
</feature>
<dbReference type="RefSeq" id="WP_085070858.1">
    <property type="nucleotide sequence ID" value="NZ_CP019706.1"/>
</dbReference>
<dbReference type="FunFam" id="1.20.1250.20:FF:000024">
    <property type="entry name" value="Nitrite extrusion protein NarK"/>
    <property type="match status" value="1"/>
</dbReference>
<dbReference type="InterPro" id="IPR004737">
    <property type="entry name" value="NO3_transporter_NarK/NarU-like"/>
</dbReference>
<dbReference type="Proteomes" id="UP000192900">
    <property type="component" value="Chromosome"/>
</dbReference>
<protein>
    <recommendedName>
        <fullName evidence="10">Nitrate/nitrite transporter</fullName>
    </recommendedName>
</protein>
<organism evidence="11 12">
    <name type="scientific">Pantoea alhagi</name>
    <dbReference type="NCBI Taxonomy" id="1891675"/>
    <lineage>
        <taxon>Bacteria</taxon>
        <taxon>Pseudomonadati</taxon>
        <taxon>Pseudomonadota</taxon>
        <taxon>Gammaproteobacteria</taxon>
        <taxon>Enterobacterales</taxon>
        <taxon>Erwiniaceae</taxon>
        <taxon>Pantoea</taxon>
    </lineage>
</organism>
<feature type="transmembrane region" description="Helical" evidence="10">
    <location>
        <begin position="400"/>
        <end position="422"/>
    </location>
</feature>
<keyword evidence="4 10" id="KW-1003">Cell membrane</keyword>
<keyword evidence="5" id="KW-0997">Cell inner membrane</keyword>
<feature type="transmembrane region" description="Helical" evidence="10">
    <location>
        <begin position="352"/>
        <end position="379"/>
    </location>
</feature>
<evidence type="ECO:0000256" key="3">
    <source>
        <dbReference type="ARBA" id="ARBA00022448"/>
    </source>
</evidence>
<dbReference type="PANTHER" id="PTHR23515">
    <property type="entry name" value="HIGH-AFFINITY NITRATE TRANSPORTER 2.3"/>
    <property type="match status" value="1"/>
</dbReference>
<evidence type="ECO:0000256" key="8">
    <source>
        <dbReference type="ARBA" id="ARBA00023063"/>
    </source>
</evidence>
<dbReference type="CDD" id="cd17341">
    <property type="entry name" value="MFS_NRT2_like"/>
    <property type="match status" value="1"/>
</dbReference>
<dbReference type="GO" id="GO:0042128">
    <property type="term" value="P:nitrate assimilation"/>
    <property type="evidence" value="ECO:0007669"/>
    <property type="project" value="UniProtKB-UniRule"/>
</dbReference>
<proteinExistence type="inferred from homology"/>
<feature type="transmembrane region" description="Helical" evidence="10">
    <location>
        <begin position="217"/>
        <end position="235"/>
    </location>
</feature>
<feature type="transmembrane region" description="Helical" evidence="10">
    <location>
        <begin position="255"/>
        <end position="279"/>
    </location>
</feature>
<feature type="transmembrane region" description="Helical" evidence="10">
    <location>
        <begin position="442"/>
        <end position="458"/>
    </location>
</feature>
<keyword evidence="3 10" id="KW-0813">Transport</keyword>
<evidence type="ECO:0000256" key="1">
    <source>
        <dbReference type="ARBA" id="ARBA00004429"/>
    </source>
</evidence>